<dbReference type="Gene3D" id="2.30.42.10">
    <property type="match status" value="1"/>
</dbReference>
<keyword evidence="9" id="KW-1185">Reference proteome</keyword>
<sequence length="537" mass="60520">MRNKKLQVWLPLLLSLCVVAGMFIGYRINGNMPDNGIFYIEREKPVTQVLDLINRKYVDNENMDSLGDLAIQTILSRLDPHSVYLPAQELKMVNEDLEGQFFGIGIEFNIINDTVNVVNVLSKGPAETAGLLIGDQLIKVGDSVVAGNDISAKKLRKLIDGDAGQPVNITVYRNSEEKNFKIVRGPVPLYSLDAAYMIADTVGYIRLNKFSETTYKEFMNSMESLLKKGMKGLILDLRDNGGGILTQATNIADEFLNENKLITYTEGAHSPRKDYRCQKEGLFEKGKVIVLVNEGTASASEILSGALQDWERAIIVGRRTFGKGLVQEQFELSDGSGLRLTVARYFTPLGRSIQKSYKDGIAVYDSDLVRRFKGGEMTFADSIKHTDEKKFQTASGKVLYGGGGITPDIFVPYDTSLFIKEVMHAMMKGTLSKFVYKNYLKNEKEFKQFTSPRQFEQKFQVSDSMLRDLKNYAQNDSIHLSVENPRVNAMLKREIKVLTAREIWRTEGFYEVNNQFDSTVQRALQLMKPMKDILSAK</sequence>
<dbReference type="AlphaFoldDB" id="A0A3M9NI94"/>
<dbReference type="GO" id="GO:0030288">
    <property type="term" value="C:outer membrane-bounded periplasmic space"/>
    <property type="evidence" value="ECO:0007669"/>
    <property type="project" value="TreeGrafter"/>
</dbReference>
<evidence type="ECO:0000313" key="9">
    <source>
        <dbReference type="Proteomes" id="UP000267223"/>
    </source>
</evidence>
<dbReference type="RefSeq" id="WP_123120616.1">
    <property type="nucleotide sequence ID" value="NZ_RJJR01000007.1"/>
</dbReference>
<dbReference type="CDD" id="cd07560">
    <property type="entry name" value="Peptidase_S41_CPP"/>
    <property type="match status" value="1"/>
</dbReference>
<dbReference type="NCBIfam" id="TIGR00225">
    <property type="entry name" value="prc"/>
    <property type="match status" value="1"/>
</dbReference>
<name>A0A3M9NI94_9BACT</name>
<dbReference type="Pfam" id="PF13180">
    <property type="entry name" value="PDZ_2"/>
    <property type="match status" value="1"/>
</dbReference>
<dbReference type="GO" id="GO:0007165">
    <property type="term" value="P:signal transduction"/>
    <property type="evidence" value="ECO:0007669"/>
    <property type="project" value="TreeGrafter"/>
</dbReference>
<evidence type="ECO:0000256" key="3">
    <source>
        <dbReference type="ARBA" id="ARBA00022801"/>
    </source>
</evidence>
<protein>
    <submittedName>
        <fullName evidence="8">S41 family peptidase</fullName>
    </submittedName>
</protein>
<evidence type="ECO:0000256" key="2">
    <source>
        <dbReference type="ARBA" id="ARBA00022670"/>
    </source>
</evidence>
<dbReference type="SUPFAM" id="SSF50156">
    <property type="entry name" value="PDZ domain-like"/>
    <property type="match status" value="1"/>
</dbReference>
<dbReference type="OrthoDB" id="9812068at2"/>
<dbReference type="PANTHER" id="PTHR32060:SF30">
    <property type="entry name" value="CARBOXY-TERMINAL PROCESSING PROTEASE CTPA"/>
    <property type="match status" value="1"/>
</dbReference>
<accession>A0A3M9NI94</accession>
<comment type="similarity">
    <text evidence="1 5">Belongs to the peptidase S41A family.</text>
</comment>
<keyword evidence="3 5" id="KW-0378">Hydrolase</keyword>
<evidence type="ECO:0000256" key="1">
    <source>
        <dbReference type="ARBA" id="ARBA00009179"/>
    </source>
</evidence>
<dbReference type="GO" id="GO:0006508">
    <property type="term" value="P:proteolysis"/>
    <property type="evidence" value="ECO:0007669"/>
    <property type="project" value="UniProtKB-KW"/>
</dbReference>
<dbReference type="SMART" id="SM00228">
    <property type="entry name" value="PDZ"/>
    <property type="match status" value="1"/>
</dbReference>
<proteinExistence type="inferred from homology"/>
<dbReference type="PANTHER" id="PTHR32060">
    <property type="entry name" value="TAIL-SPECIFIC PROTEASE"/>
    <property type="match status" value="1"/>
</dbReference>
<dbReference type="Pfam" id="PF03572">
    <property type="entry name" value="Peptidase_S41"/>
    <property type="match status" value="1"/>
</dbReference>
<dbReference type="Gene3D" id="3.30.750.44">
    <property type="match status" value="1"/>
</dbReference>
<keyword evidence="2 5" id="KW-0645">Protease</keyword>
<evidence type="ECO:0000259" key="6">
    <source>
        <dbReference type="SMART" id="SM00228"/>
    </source>
</evidence>
<evidence type="ECO:0000259" key="7">
    <source>
        <dbReference type="SMART" id="SM00245"/>
    </source>
</evidence>
<dbReference type="Proteomes" id="UP000267223">
    <property type="component" value="Unassembled WGS sequence"/>
</dbReference>
<reference evidence="8 9" key="1">
    <citation type="submission" date="2018-11" db="EMBL/GenBank/DDBJ databases">
        <title>Draft genome sequence of Ferruginibacter sp. BO-59.</title>
        <authorList>
            <person name="Im W.T."/>
        </authorList>
    </citation>
    <scope>NUCLEOTIDE SEQUENCE [LARGE SCALE GENOMIC DNA]</scope>
    <source>
        <strain evidence="8 9">BO-59</strain>
    </source>
</reference>
<comment type="caution">
    <text evidence="8">The sequence shown here is derived from an EMBL/GenBank/DDBJ whole genome shotgun (WGS) entry which is preliminary data.</text>
</comment>
<dbReference type="GO" id="GO:0008236">
    <property type="term" value="F:serine-type peptidase activity"/>
    <property type="evidence" value="ECO:0007669"/>
    <property type="project" value="UniProtKB-KW"/>
</dbReference>
<organism evidence="8 9">
    <name type="scientific">Hanamia caeni</name>
    <dbReference type="NCBI Taxonomy" id="2294116"/>
    <lineage>
        <taxon>Bacteria</taxon>
        <taxon>Pseudomonadati</taxon>
        <taxon>Bacteroidota</taxon>
        <taxon>Chitinophagia</taxon>
        <taxon>Chitinophagales</taxon>
        <taxon>Chitinophagaceae</taxon>
        <taxon>Hanamia</taxon>
    </lineage>
</organism>
<dbReference type="SMART" id="SM00245">
    <property type="entry name" value="TSPc"/>
    <property type="match status" value="1"/>
</dbReference>
<dbReference type="InterPro" id="IPR029045">
    <property type="entry name" value="ClpP/crotonase-like_dom_sf"/>
</dbReference>
<evidence type="ECO:0000256" key="5">
    <source>
        <dbReference type="RuleBase" id="RU004404"/>
    </source>
</evidence>
<evidence type="ECO:0000313" key="8">
    <source>
        <dbReference type="EMBL" id="RNI36698.1"/>
    </source>
</evidence>
<dbReference type="SUPFAM" id="SSF52096">
    <property type="entry name" value="ClpP/crotonase"/>
    <property type="match status" value="1"/>
</dbReference>
<dbReference type="Gene3D" id="3.90.226.10">
    <property type="entry name" value="2-enoyl-CoA Hydratase, Chain A, domain 1"/>
    <property type="match status" value="1"/>
</dbReference>
<keyword evidence="4 5" id="KW-0720">Serine protease</keyword>
<dbReference type="EMBL" id="RJJR01000007">
    <property type="protein sequence ID" value="RNI36698.1"/>
    <property type="molecule type" value="Genomic_DNA"/>
</dbReference>
<dbReference type="InterPro" id="IPR036034">
    <property type="entry name" value="PDZ_sf"/>
</dbReference>
<dbReference type="InterPro" id="IPR004447">
    <property type="entry name" value="Peptidase_S41A"/>
</dbReference>
<gene>
    <name evidence="8" type="ORF">EFY79_10250</name>
</gene>
<dbReference type="InterPro" id="IPR005151">
    <property type="entry name" value="Tail-specific_protease"/>
</dbReference>
<dbReference type="InterPro" id="IPR001478">
    <property type="entry name" value="PDZ"/>
</dbReference>
<feature type="domain" description="Tail specific protease" evidence="7">
    <location>
        <begin position="175"/>
        <end position="371"/>
    </location>
</feature>
<evidence type="ECO:0000256" key="4">
    <source>
        <dbReference type="ARBA" id="ARBA00022825"/>
    </source>
</evidence>
<dbReference type="GO" id="GO:0004175">
    <property type="term" value="F:endopeptidase activity"/>
    <property type="evidence" value="ECO:0007669"/>
    <property type="project" value="TreeGrafter"/>
</dbReference>
<feature type="domain" description="PDZ" evidence="6">
    <location>
        <begin position="100"/>
        <end position="175"/>
    </location>
</feature>